<dbReference type="InterPro" id="IPR011032">
    <property type="entry name" value="GroES-like_sf"/>
</dbReference>
<dbReference type="SUPFAM" id="SSF51735">
    <property type="entry name" value="NAD(P)-binding Rossmann-fold domains"/>
    <property type="match status" value="1"/>
</dbReference>
<dbReference type="PANTHER" id="PTHR48106:SF13">
    <property type="entry name" value="QUINONE OXIDOREDUCTASE-RELATED"/>
    <property type="match status" value="1"/>
</dbReference>
<dbReference type="PROSITE" id="PS00086">
    <property type="entry name" value="CYTOCHROME_P450"/>
    <property type="match status" value="1"/>
</dbReference>
<evidence type="ECO:0000313" key="5">
    <source>
        <dbReference type="Proteomes" id="UP000231658"/>
    </source>
</evidence>
<dbReference type="GO" id="GO:0005506">
    <property type="term" value="F:iron ion binding"/>
    <property type="evidence" value="ECO:0007669"/>
    <property type="project" value="InterPro"/>
</dbReference>
<dbReference type="OrthoDB" id="9805883at2"/>
<dbReference type="GO" id="GO:0035925">
    <property type="term" value="F:mRNA 3'-UTR AU-rich region binding"/>
    <property type="evidence" value="ECO:0007669"/>
    <property type="project" value="TreeGrafter"/>
</dbReference>
<evidence type="ECO:0000259" key="3">
    <source>
        <dbReference type="SMART" id="SM00829"/>
    </source>
</evidence>
<dbReference type="InterPro" id="IPR002364">
    <property type="entry name" value="Quin_OxRdtase/zeta-crystal_CS"/>
</dbReference>
<keyword evidence="2 4" id="KW-0560">Oxidoreductase</keyword>
<dbReference type="Pfam" id="PF00107">
    <property type="entry name" value="ADH_zinc_N"/>
    <property type="match status" value="1"/>
</dbReference>
<dbReference type="GO" id="GO:0005829">
    <property type="term" value="C:cytosol"/>
    <property type="evidence" value="ECO:0007669"/>
    <property type="project" value="TreeGrafter"/>
</dbReference>
<dbReference type="EMBL" id="FLYE01000012">
    <property type="protein sequence ID" value="SCA56353.1"/>
    <property type="molecule type" value="Genomic_DNA"/>
</dbReference>
<keyword evidence="5" id="KW-1185">Reference proteome</keyword>
<name>A0A1C3RGC4_9PROT</name>
<dbReference type="Gene3D" id="3.40.50.720">
    <property type="entry name" value="NAD(P)-binding Rossmann-like Domain"/>
    <property type="match status" value="1"/>
</dbReference>
<feature type="domain" description="Enoyl reductase (ER)" evidence="3">
    <location>
        <begin position="11"/>
        <end position="322"/>
    </location>
</feature>
<proteinExistence type="predicted"/>
<organism evidence="4 5">
    <name type="scientific">Candidatus Terasakiella magnetica</name>
    <dbReference type="NCBI Taxonomy" id="1867952"/>
    <lineage>
        <taxon>Bacteria</taxon>
        <taxon>Pseudomonadati</taxon>
        <taxon>Pseudomonadota</taxon>
        <taxon>Alphaproteobacteria</taxon>
        <taxon>Rhodospirillales</taxon>
        <taxon>Terasakiellaceae</taxon>
        <taxon>Terasakiella</taxon>
    </lineage>
</organism>
<dbReference type="STRING" id="1867952.MTBPR1_20201"/>
<keyword evidence="1" id="KW-0521">NADP</keyword>
<dbReference type="InterPro" id="IPR036291">
    <property type="entry name" value="NAD(P)-bd_dom_sf"/>
</dbReference>
<dbReference type="CDD" id="cd05286">
    <property type="entry name" value="QOR2"/>
    <property type="match status" value="1"/>
</dbReference>
<dbReference type="SUPFAM" id="SSF50129">
    <property type="entry name" value="GroES-like"/>
    <property type="match status" value="1"/>
</dbReference>
<dbReference type="GO" id="GO:0070402">
    <property type="term" value="F:NADPH binding"/>
    <property type="evidence" value="ECO:0007669"/>
    <property type="project" value="TreeGrafter"/>
</dbReference>
<dbReference type="GO" id="GO:0008270">
    <property type="term" value="F:zinc ion binding"/>
    <property type="evidence" value="ECO:0007669"/>
    <property type="project" value="InterPro"/>
</dbReference>
<dbReference type="PROSITE" id="PS01162">
    <property type="entry name" value="QOR_ZETA_CRYSTAL"/>
    <property type="match status" value="1"/>
</dbReference>
<dbReference type="InterPro" id="IPR020843">
    <property type="entry name" value="ER"/>
</dbReference>
<dbReference type="SMART" id="SM00829">
    <property type="entry name" value="PKS_ER"/>
    <property type="match status" value="1"/>
</dbReference>
<dbReference type="InterPro" id="IPR013149">
    <property type="entry name" value="ADH-like_C"/>
</dbReference>
<dbReference type="GO" id="GO:0016705">
    <property type="term" value="F:oxidoreductase activity, acting on paired donors, with incorporation or reduction of molecular oxygen"/>
    <property type="evidence" value="ECO:0007669"/>
    <property type="project" value="InterPro"/>
</dbReference>
<dbReference type="InterPro" id="IPR013154">
    <property type="entry name" value="ADH-like_N"/>
</dbReference>
<dbReference type="Proteomes" id="UP000231658">
    <property type="component" value="Unassembled WGS sequence"/>
</dbReference>
<dbReference type="EC" id="1.6.5.5" evidence="4"/>
<dbReference type="Gene3D" id="3.90.180.10">
    <property type="entry name" value="Medium-chain alcohol dehydrogenases, catalytic domain"/>
    <property type="match status" value="1"/>
</dbReference>
<dbReference type="InterPro" id="IPR017972">
    <property type="entry name" value="Cyt_P450_CS"/>
</dbReference>
<sequence>MTNAIRIHTPGGPDALTYDKIDISAPSENQVQIRFKAVGLNFIDCYHRSGLYPTPSLPHTIGMEGAGVVEAVGANVSEFNVGQRVCIGAALGCYTELGNFDQSVVIALPDEIEFETAAAMMLKGMTAHYLLRRIYKITKDDTILFHAAAGGVGSIATQWAKSIGTRVIGTVGSPEKAELAKAQGCDHPILYREENFTDKVRELTNGEGVPVVYDSIGGATFEGSLDSLAPLGMMVTYGNATGPVPDFSPALLAQKGSLFITRPSLMHYVAKREDLLWAANDLFDVVKSGAVKIHVNQKYDLKDAEQAHRDLEDRKTTGSTILIP</sequence>
<dbReference type="InterPro" id="IPR047618">
    <property type="entry name" value="QOR-like"/>
</dbReference>
<dbReference type="PANTHER" id="PTHR48106">
    <property type="entry name" value="QUINONE OXIDOREDUCTASE PIG3-RELATED"/>
    <property type="match status" value="1"/>
</dbReference>
<dbReference type="RefSeq" id="WP_069187022.1">
    <property type="nucleotide sequence ID" value="NZ_FLYE01000012.1"/>
</dbReference>
<dbReference type="Pfam" id="PF08240">
    <property type="entry name" value="ADH_N"/>
    <property type="match status" value="1"/>
</dbReference>
<dbReference type="NCBIfam" id="NF008024">
    <property type="entry name" value="PRK10754.1"/>
    <property type="match status" value="1"/>
</dbReference>
<reference evidence="4 5" key="1">
    <citation type="submission" date="2016-07" db="EMBL/GenBank/DDBJ databases">
        <authorList>
            <person name="Lefevre C.T."/>
        </authorList>
    </citation>
    <scope>NUCLEOTIDE SEQUENCE [LARGE SCALE GENOMIC DNA]</scope>
    <source>
        <strain evidence="4">PR1</strain>
    </source>
</reference>
<evidence type="ECO:0000256" key="1">
    <source>
        <dbReference type="ARBA" id="ARBA00022857"/>
    </source>
</evidence>
<accession>A0A1C3RGC4</accession>
<dbReference type="GO" id="GO:0003960">
    <property type="term" value="F:quinone reductase (NADPH) activity"/>
    <property type="evidence" value="ECO:0007669"/>
    <property type="project" value="UniProtKB-EC"/>
</dbReference>
<evidence type="ECO:0000256" key="2">
    <source>
        <dbReference type="ARBA" id="ARBA00023002"/>
    </source>
</evidence>
<dbReference type="FunFam" id="3.40.50.720:FF:000053">
    <property type="entry name" value="Quinone oxidoreductase 1"/>
    <property type="match status" value="1"/>
</dbReference>
<evidence type="ECO:0000313" key="4">
    <source>
        <dbReference type="EMBL" id="SCA56353.1"/>
    </source>
</evidence>
<protein>
    <submittedName>
        <fullName evidence="4">Quinone oxidoreductase</fullName>
        <ecNumber evidence="4">1.6.5.5</ecNumber>
    </submittedName>
</protein>
<gene>
    <name evidence="4" type="primary">qor</name>
    <name evidence="4" type="ORF">MTBPR1_20201</name>
</gene>
<dbReference type="AlphaFoldDB" id="A0A1C3RGC4"/>